<dbReference type="Proteomes" id="UP000239866">
    <property type="component" value="Unassembled WGS sequence"/>
</dbReference>
<feature type="transmembrane region" description="Helical" evidence="1">
    <location>
        <begin position="12"/>
        <end position="31"/>
    </location>
</feature>
<keyword evidence="1" id="KW-0812">Transmembrane</keyword>
<comment type="caution">
    <text evidence="2">The sequence shown here is derived from an EMBL/GenBank/DDBJ whole genome shotgun (WGS) entry which is preliminary data.</text>
</comment>
<evidence type="ECO:0000313" key="3">
    <source>
        <dbReference type="Proteomes" id="UP000239866"/>
    </source>
</evidence>
<dbReference type="RefSeq" id="WP_106762068.1">
    <property type="nucleotide sequence ID" value="NZ_PXNP01000047.1"/>
</dbReference>
<organism evidence="2 3">
    <name type="scientific">Marinobacter fuscus</name>
    <dbReference type="NCBI Taxonomy" id="2109942"/>
    <lineage>
        <taxon>Bacteria</taxon>
        <taxon>Pseudomonadati</taxon>
        <taxon>Pseudomonadota</taxon>
        <taxon>Gammaproteobacteria</taxon>
        <taxon>Pseudomonadales</taxon>
        <taxon>Marinobacteraceae</taxon>
        <taxon>Marinobacter</taxon>
    </lineage>
</organism>
<evidence type="ECO:0000313" key="2">
    <source>
        <dbReference type="EMBL" id="PSF09031.1"/>
    </source>
</evidence>
<keyword evidence="3" id="KW-1185">Reference proteome</keyword>
<dbReference type="AlphaFoldDB" id="A0A2T1KFX1"/>
<protein>
    <submittedName>
        <fullName evidence="2">Uncharacterized protein</fullName>
    </submittedName>
</protein>
<gene>
    <name evidence="2" type="ORF">C7H09_08145</name>
</gene>
<keyword evidence="1" id="KW-1133">Transmembrane helix</keyword>
<evidence type="ECO:0000256" key="1">
    <source>
        <dbReference type="SAM" id="Phobius"/>
    </source>
</evidence>
<accession>A0A2T1KFX1</accession>
<proteinExistence type="predicted"/>
<sequence>ALCARKARRIMKALKIIGAIAVAIIGAWYLFEDYWYRKAIPENISLSYRISITSDSGLREGCGTAVYKLGGKTAEAIKEQGVKFFKESGQARGHSDQYYAYGEWMETPRDDWSRSENWSYELLCGGSISGSLYDDIVESGRTGGSYYSFTDEAVLMVIPDKKLVVFSHNG</sequence>
<dbReference type="EMBL" id="PXNP01000047">
    <property type="protein sequence ID" value="PSF09031.1"/>
    <property type="molecule type" value="Genomic_DNA"/>
</dbReference>
<feature type="non-terminal residue" evidence="2">
    <location>
        <position position="1"/>
    </location>
</feature>
<reference evidence="2 3" key="1">
    <citation type="submission" date="2018-03" db="EMBL/GenBank/DDBJ databases">
        <title>Marinobacter brunus sp. nov., a marine bacterium of Gamma-proteobacteria isolated from the surface seawater of the South China Sea.</title>
        <authorList>
            <person name="Cheng H."/>
            <person name="Wu Y.-H."/>
            <person name="Xamxidin M."/>
            <person name="Xu X.-W."/>
        </authorList>
    </citation>
    <scope>NUCLEOTIDE SEQUENCE [LARGE SCALE GENOMIC DNA]</scope>
    <source>
        <strain evidence="2 3">NH169-3</strain>
    </source>
</reference>
<name>A0A2T1KFX1_9GAMM</name>
<keyword evidence="1" id="KW-0472">Membrane</keyword>